<dbReference type="Pfam" id="PF10282">
    <property type="entry name" value="Lactonase"/>
    <property type="match status" value="1"/>
</dbReference>
<name>A0A2U1JWY3_9FLAO</name>
<reference evidence="4 5" key="1">
    <citation type="submission" date="2018-04" db="EMBL/GenBank/DDBJ databases">
        <title>Flavobacterium sp. nov., isolated from glacier ice.</title>
        <authorList>
            <person name="Liu Q."/>
            <person name="Xin Y.-H."/>
        </authorList>
    </citation>
    <scope>NUCLEOTIDE SEQUENCE [LARGE SCALE GENOMIC DNA]</scope>
    <source>
        <strain evidence="4 5">LB2P30</strain>
    </source>
</reference>
<keyword evidence="2" id="KW-0119">Carbohydrate metabolism</keyword>
<proteinExistence type="inferred from homology"/>
<dbReference type="InterPro" id="IPR011048">
    <property type="entry name" value="Haem_d1_sf"/>
</dbReference>
<evidence type="ECO:0000313" key="5">
    <source>
        <dbReference type="Proteomes" id="UP000245618"/>
    </source>
</evidence>
<dbReference type="PANTHER" id="PTHR30344">
    <property type="entry name" value="6-PHOSPHOGLUCONOLACTONASE-RELATED"/>
    <property type="match status" value="1"/>
</dbReference>
<evidence type="ECO:0000256" key="2">
    <source>
        <dbReference type="ARBA" id="ARBA00022526"/>
    </source>
</evidence>
<dbReference type="SUPFAM" id="SSF51004">
    <property type="entry name" value="C-terminal (heme d1) domain of cytochrome cd1-nitrite reductase"/>
    <property type="match status" value="1"/>
</dbReference>
<comment type="similarity">
    <text evidence="1">Belongs to the cycloisomerase 2 family.</text>
</comment>
<dbReference type="FunFam" id="2.130.10.10:FF:000306">
    <property type="entry name" value="3-carboxymuconate cyclase"/>
    <property type="match status" value="1"/>
</dbReference>
<evidence type="ECO:0000313" key="4">
    <source>
        <dbReference type="EMBL" id="PWA09328.1"/>
    </source>
</evidence>
<dbReference type="InterPro" id="IPR019405">
    <property type="entry name" value="Lactonase_7-beta_prop"/>
</dbReference>
<feature type="signal peptide" evidence="3">
    <location>
        <begin position="1"/>
        <end position="19"/>
    </location>
</feature>
<keyword evidence="3" id="KW-0732">Signal</keyword>
<dbReference type="EMBL" id="QCZH01000007">
    <property type="protein sequence ID" value="PWA09328.1"/>
    <property type="molecule type" value="Genomic_DNA"/>
</dbReference>
<dbReference type="RefSeq" id="WP_116762534.1">
    <property type="nucleotide sequence ID" value="NZ_QCZH01000007.1"/>
</dbReference>
<gene>
    <name evidence="4" type="ORF">DB891_08560</name>
</gene>
<dbReference type="GO" id="GO:0006006">
    <property type="term" value="P:glucose metabolic process"/>
    <property type="evidence" value="ECO:0007669"/>
    <property type="project" value="UniProtKB-KW"/>
</dbReference>
<dbReference type="OrthoDB" id="9790815at2"/>
<dbReference type="Gene3D" id="2.130.10.10">
    <property type="entry name" value="YVTN repeat-like/Quinoprotein amine dehydrogenase"/>
    <property type="match status" value="1"/>
</dbReference>
<organism evidence="4 5">
    <name type="scientific">Flavobacterium laiguense</name>
    <dbReference type="NCBI Taxonomy" id="2169409"/>
    <lineage>
        <taxon>Bacteria</taxon>
        <taxon>Pseudomonadati</taxon>
        <taxon>Bacteroidota</taxon>
        <taxon>Flavobacteriia</taxon>
        <taxon>Flavobacteriales</taxon>
        <taxon>Flavobacteriaceae</taxon>
        <taxon>Flavobacterium</taxon>
    </lineage>
</organism>
<evidence type="ECO:0000256" key="1">
    <source>
        <dbReference type="ARBA" id="ARBA00005564"/>
    </source>
</evidence>
<protein>
    <submittedName>
        <fullName evidence="4">6-phosphogluconolactonase</fullName>
    </submittedName>
</protein>
<accession>A0A2U1JWY3</accession>
<feature type="chain" id="PRO_5015736915" evidence="3">
    <location>
        <begin position="20"/>
        <end position="372"/>
    </location>
</feature>
<dbReference type="AlphaFoldDB" id="A0A2U1JWY3"/>
<dbReference type="Proteomes" id="UP000245618">
    <property type="component" value="Unassembled WGS sequence"/>
</dbReference>
<evidence type="ECO:0000256" key="3">
    <source>
        <dbReference type="SAM" id="SignalP"/>
    </source>
</evidence>
<dbReference type="PANTHER" id="PTHR30344:SF1">
    <property type="entry name" value="6-PHOSPHOGLUCONOLACTONASE"/>
    <property type="match status" value="1"/>
</dbReference>
<keyword evidence="2" id="KW-0313">Glucose metabolism</keyword>
<dbReference type="GO" id="GO:0017057">
    <property type="term" value="F:6-phosphogluconolactonase activity"/>
    <property type="evidence" value="ECO:0007669"/>
    <property type="project" value="TreeGrafter"/>
</dbReference>
<dbReference type="InterPro" id="IPR050282">
    <property type="entry name" value="Cycloisomerase_2"/>
</dbReference>
<sequence length="372" mass="40883">MKKVYLFLLLIATITSTQAQKNLLNLIVGTYTNNCYSKGIYVYEFDTNNAQMRLKKSSDSIVNPSYVSLSNDNKFIYAVNENGAESTVSSFAFDSVNGKPSFINQESSKGADPCYLINDDKNVIVANYSGGNISVFGKNKDGGITVAKQVVQHYGKGANADRQEKAHVHMVYFSPDKKYVLSNDLGNDKVYVYNYNPTANTEVLTLKDSISVTAGSGPRHLTFSKNGKYVFLLQELDASLTTFSYADGKLTKINETTILAKDYKGNFGSADIHISPNGKFLYASNRGDANTISIFKVSKNGKLQSKGQTSTLGKGPRNFVIDPTGKFLLVAHQYTNDIVVFKIHKRKGTLTDTGKKIDLCSPVCLVFSNVEK</sequence>
<dbReference type="InterPro" id="IPR015943">
    <property type="entry name" value="WD40/YVTN_repeat-like_dom_sf"/>
</dbReference>
<keyword evidence="5" id="KW-1185">Reference proteome</keyword>
<comment type="caution">
    <text evidence="4">The sequence shown here is derived from an EMBL/GenBank/DDBJ whole genome shotgun (WGS) entry which is preliminary data.</text>
</comment>